<protein>
    <submittedName>
        <fullName evidence="1">Uncharacterized protein</fullName>
    </submittedName>
</protein>
<sequence>MPTSVENIGNVSPDRLSSELFNRNQMVKFGDMRLLLTTWGDLITVYEYENILEYRGQLTQNNLEMIENSGFTHNYRWPDHVDLFSEEMQNRHIQFAVAMSKQLMKARDWKGVTFLDIGSLTSWPNIAEETAKRLRKDGYGVEETESNNFACFEGFDSIVRRAKDPNYYDTQGLTLVVESLSGQPFSPDKHRTHFKTNFVLIGQ</sequence>
<accession>A0A0G1ERT9</accession>
<reference evidence="1 2" key="1">
    <citation type="journal article" date="2015" name="Nature">
        <title>rRNA introns, odd ribosomes, and small enigmatic genomes across a large radiation of phyla.</title>
        <authorList>
            <person name="Brown C.T."/>
            <person name="Hug L.A."/>
            <person name="Thomas B.C."/>
            <person name="Sharon I."/>
            <person name="Castelle C.J."/>
            <person name="Singh A."/>
            <person name="Wilkins M.J."/>
            <person name="Williams K.H."/>
            <person name="Banfield J.F."/>
        </authorList>
    </citation>
    <scope>NUCLEOTIDE SEQUENCE [LARGE SCALE GENOMIC DNA]</scope>
</reference>
<evidence type="ECO:0000313" key="1">
    <source>
        <dbReference type="EMBL" id="KKS85786.1"/>
    </source>
</evidence>
<dbReference type="EMBL" id="LCFB01000005">
    <property type="protein sequence ID" value="KKS85786.1"/>
    <property type="molecule type" value="Genomic_DNA"/>
</dbReference>
<name>A0A0G1ERT9_9BACT</name>
<gene>
    <name evidence="1" type="ORF">UV59_C0005G0037</name>
</gene>
<dbReference type="AlphaFoldDB" id="A0A0G1ERT9"/>
<organism evidence="1 2">
    <name type="scientific">Candidatus Gottesmanbacteria bacterium GW2011_GWA1_43_11</name>
    <dbReference type="NCBI Taxonomy" id="1618436"/>
    <lineage>
        <taxon>Bacteria</taxon>
        <taxon>Candidatus Gottesmaniibacteriota</taxon>
    </lineage>
</organism>
<comment type="caution">
    <text evidence="1">The sequence shown here is derived from an EMBL/GenBank/DDBJ whole genome shotgun (WGS) entry which is preliminary data.</text>
</comment>
<proteinExistence type="predicted"/>
<dbReference type="Proteomes" id="UP000034543">
    <property type="component" value="Unassembled WGS sequence"/>
</dbReference>
<evidence type="ECO:0000313" key="2">
    <source>
        <dbReference type="Proteomes" id="UP000034543"/>
    </source>
</evidence>
<dbReference type="STRING" id="1618436.UV59_C0005G0037"/>